<gene>
    <name evidence="2" type="ORF">L798_06237</name>
</gene>
<sequence length="175" mass="18541">MTQSVLFVLFSKQNPGTTGLSSLNGQLKLDLGGVVLGAIIGFGAIFILPKILHVFNTGHDGEDEKNTGIMDVLSRIDETLAHYNIDSSLCMQRAVCTYVKLASEKVTDGSGNNLDALVDSVAGSSVVNFMLDGTSIKQAVEMGRSGGNCGAIYARCPFTKESLFAAVKSLMTDQK</sequence>
<evidence type="ECO:0000256" key="1">
    <source>
        <dbReference type="SAM" id="Phobius"/>
    </source>
</evidence>
<keyword evidence="1" id="KW-1133">Transmembrane helix</keyword>
<dbReference type="InterPro" id="IPR006631">
    <property type="entry name" value="DM4_12"/>
</dbReference>
<protein>
    <submittedName>
        <fullName evidence="2">Uncharacterized protein</fullName>
    </submittedName>
</protein>
<evidence type="ECO:0000313" key="2">
    <source>
        <dbReference type="EMBL" id="KDR19183.1"/>
    </source>
</evidence>
<organism evidence="2 3">
    <name type="scientific">Zootermopsis nevadensis</name>
    <name type="common">Dampwood termite</name>
    <dbReference type="NCBI Taxonomy" id="136037"/>
    <lineage>
        <taxon>Eukaryota</taxon>
        <taxon>Metazoa</taxon>
        <taxon>Ecdysozoa</taxon>
        <taxon>Arthropoda</taxon>
        <taxon>Hexapoda</taxon>
        <taxon>Insecta</taxon>
        <taxon>Pterygota</taxon>
        <taxon>Neoptera</taxon>
        <taxon>Polyneoptera</taxon>
        <taxon>Dictyoptera</taxon>
        <taxon>Blattodea</taxon>
        <taxon>Blattoidea</taxon>
        <taxon>Termitoidae</taxon>
        <taxon>Termopsidae</taxon>
        <taxon>Zootermopsis</taxon>
    </lineage>
</organism>
<dbReference type="FunCoup" id="A0A067RIP3">
    <property type="interactions" value="48"/>
</dbReference>
<dbReference type="Pfam" id="PF07841">
    <property type="entry name" value="DM4_12"/>
    <property type="match status" value="1"/>
</dbReference>
<keyword evidence="1" id="KW-0472">Membrane</keyword>
<evidence type="ECO:0000313" key="3">
    <source>
        <dbReference type="Proteomes" id="UP000027135"/>
    </source>
</evidence>
<dbReference type="InParanoid" id="A0A067RIP3"/>
<feature type="transmembrane region" description="Helical" evidence="1">
    <location>
        <begin position="31"/>
        <end position="48"/>
    </location>
</feature>
<name>A0A067RIP3_ZOONE</name>
<dbReference type="EMBL" id="KK852657">
    <property type="protein sequence ID" value="KDR19183.1"/>
    <property type="molecule type" value="Genomic_DNA"/>
</dbReference>
<accession>A0A067RIP3</accession>
<dbReference type="OMA" id="MQRAVCG"/>
<dbReference type="AlphaFoldDB" id="A0A067RIP3"/>
<dbReference type="Proteomes" id="UP000027135">
    <property type="component" value="Unassembled WGS sequence"/>
</dbReference>
<keyword evidence="1" id="KW-0812">Transmembrane</keyword>
<keyword evidence="3" id="KW-1185">Reference proteome</keyword>
<proteinExistence type="predicted"/>
<dbReference type="eggNOG" id="ENOG502S2GN">
    <property type="taxonomic scope" value="Eukaryota"/>
</dbReference>
<reference evidence="2 3" key="1">
    <citation type="journal article" date="2014" name="Nat. Commun.">
        <title>Molecular traces of alternative social organization in a termite genome.</title>
        <authorList>
            <person name="Terrapon N."/>
            <person name="Li C."/>
            <person name="Robertson H.M."/>
            <person name="Ji L."/>
            <person name="Meng X."/>
            <person name="Booth W."/>
            <person name="Chen Z."/>
            <person name="Childers C.P."/>
            <person name="Glastad K.M."/>
            <person name="Gokhale K."/>
            <person name="Gowin J."/>
            <person name="Gronenberg W."/>
            <person name="Hermansen R.A."/>
            <person name="Hu H."/>
            <person name="Hunt B.G."/>
            <person name="Huylmans A.K."/>
            <person name="Khalil S.M."/>
            <person name="Mitchell R.D."/>
            <person name="Munoz-Torres M.C."/>
            <person name="Mustard J.A."/>
            <person name="Pan H."/>
            <person name="Reese J.T."/>
            <person name="Scharf M.E."/>
            <person name="Sun F."/>
            <person name="Vogel H."/>
            <person name="Xiao J."/>
            <person name="Yang W."/>
            <person name="Yang Z."/>
            <person name="Yang Z."/>
            <person name="Zhou J."/>
            <person name="Zhu J."/>
            <person name="Brent C.S."/>
            <person name="Elsik C.G."/>
            <person name="Goodisman M.A."/>
            <person name="Liberles D.A."/>
            <person name="Roe R.M."/>
            <person name="Vargo E.L."/>
            <person name="Vilcinskas A."/>
            <person name="Wang J."/>
            <person name="Bornberg-Bauer E."/>
            <person name="Korb J."/>
            <person name="Zhang G."/>
            <person name="Liebig J."/>
        </authorList>
    </citation>
    <scope>NUCLEOTIDE SEQUENCE [LARGE SCALE GENOMIC DNA]</scope>
    <source>
        <tissue evidence="2">Whole organism</tissue>
    </source>
</reference>